<dbReference type="InterPro" id="IPR036754">
    <property type="entry name" value="YbaK/aa-tRNA-synt-asso_dom_sf"/>
</dbReference>
<evidence type="ECO:0000256" key="1">
    <source>
        <dbReference type="ARBA" id="ARBA00009798"/>
    </source>
</evidence>
<protein>
    <recommendedName>
        <fullName evidence="4">Cys-tRNA(Pro)/Cys-tRNA(Cys) deacylase</fullName>
        <ecNumber evidence="4">4.2.-.-</ecNumber>
    </recommendedName>
</protein>
<dbReference type="SUPFAM" id="SSF55826">
    <property type="entry name" value="YbaK/ProRS associated domain"/>
    <property type="match status" value="1"/>
</dbReference>
<dbReference type="Gene3D" id="3.90.960.10">
    <property type="entry name" value="YbaK/aminoacyl-tRNA synthetase-associated domain"/>
    <property type="match status" value="1"/>
</dbReference>
<comment type="similarity">
    <text evidence="1 4">Belongs to the prolyl-tRNA editing family. YbaK/EbsC subfamily.</text>
</comment>
<sequence>MSKKKQHYQKTLVEKILDKNNIQYQPLNFITEKQGDVEQIVPNQAPPKVKIYKTLVLTGNKTGPLVGVIPLNMHISYKMFAQLSNNKKVGMVPLKDLKKTSGFEHGANSPIGVREQHNYPIYFDNQALLDQEIAVSAGKIGRSVIVNAKEIAQLVDGKFGDFAINQPE</sequence>
<evidence type="ECO:0000256" key="3">
    <source>
        <dbReference type="ARBA" id="ARBA00023239"/>
    </source>
</evidence>
<proteinExistence type="inferred from homology"/>
<dbReference type="InterPro" id="IPR007214">
    <property type="entry name" value="YbaK/aa-tRNA-synth-assoc-dom"/>
</dbReference>
<dbReference type="GO" id="GO:0006412">
    <property type="term" value="P:translation"/>
    <property type="evidence" value="ECO:0007669"/>
    <property type="project" value="UniProtKB-KW"/>
</dbReference>
<evidence type="ECO:0000256" key="4">
    <source>
        <dbReference type="PIRNR" id="PIRNR006181"/>
    </source>
</evidence>
<reference evidence="6 7" key="1">
    <citation type="submission" date="2018-07" db="EMBL/GenBank/DDBJ databases">
        <title>Genome sequences of six Lactobacillus spp. isolated from bumble bee guts.</title>
        <authorList>
            <person name="Motta E.V.S."/>
            <person name="Moran N.A."/>
        </authorList>
    </citation>
    <scope>NUCLEOTIDE SEQUENCE [LARGE SCALE GENOMIC DNA]</scope>
    <source>
        <strain evidence="6 7">BI-1.1</strain>
    </source>
</reference>
<evidence type="ECO:0000259" key="5">
    <source>
        <dbReference type="Pfam" id="PF04073"/>
    </source>
</evidence>
<keyword evidence="3 4" id="KW-0456">Lyase</keyword>
<keyword evidence="7" id="KW-1185">Reference proteome</keyword>
<dbReference type="EMBL" id="QOCR01000004">
    <property type="protein sequence ID" value="RHW49763.1"/>
    <property type="molecule type" value="Genomic_DNA"/>
</dbReference>
<name>A0A3R6XUJ6_9LACO</name>
<accession>A0A3R6XUJ6</accession>
<evidence type="ECO:0000313" key="7">
    <source>
        <dbReference type="Proteomes" id="UP000284109"/>
    </source>
</evidence>
<evidence type="ECO:0000313" key="6">
    <source>
        <dbReference type="EMBL" id="RHW49763.1"/>
    </source>
</evidence>
<dbReference type="Pfam" id="PF04073">
    <property type="entry name" value="tRNA_edit"/>
    <property type="match status" value="1"/>
</dbReference>
<dbReference type="AlphaFoldDB" id="A0A3R6XUJ6"/>
<keyword evidence="2 4" id="KW-0648">Protein biosynthesis</keyword>
<feature type="domain" description="YbaK/aminoacyl-tRNA synthetase-associated" evidence="5">
    <location>
        <begin position="37"/>
        <end position="152"/>
    </location>
</feature>
<dbReference type="Proteomes" id="UP000284109">
    <property type="component" value="Unassembled WGS sequence"/>
</dbReference>
<dbReference type="PIRSF" id="PIRSF006181">
    <property type="entry name" value="EbsC_YbaK"/>
    <property type="match status" value="1"/>
</dbReference>
<dbReference type="GO" id="GO:0016829">
    <property type="term" value="F:lyase activity"/>
    <property type="evidence" value="ECO:0007669"/>
    <property type="project" value="UniProtKB-KW"/>
</dbReference>
<dbReference type="GO" id="GO:0002161">
    <property type="term" value="F:aminoacyl-tRNA deacylase activity"/>
    <property type="evidence" value="ECO:0007669"/>
    <property type="project" value="InterPro"/>
</dbReference>
<dbReference type="InterPro" id="IPR004369">
    <property type="entry name" value="Prolyl-tRNA_editing_YbaK/EbsC"/>
</dbReference>
<gene>
    <name evidence="6" type="ORF">DS831_06260</name>
</gene>
<evidence type="ECO:0000256" key="2">
    <source>
        <dbReference type="ARBA" id="ARBA00022917"/>
    </source>
</evidence>
<dbReference type="RefSeq" id="WP_118901513.1">
    <property type="nucleotide sequence ID" value="NZ_QOCR01000004.1"/>
</dbReference>
<comment type="caution">
    <text evidence="6">The sequence shown here is derived from an EMBL/GenBank/DDBJ whole genome shotgun (WGS) entry which is preliminary data.</text>
</comment>
<dbReference type="EC" id="4.2.-.-" evidence="4"/>
<dbReference type="OrthoDB" id="9809296at2"/>
<organism evidence="6 7">
    <name type="scientific">Bombilactobacillus bombi</name>
    <dbReference type="NCBI Taxonomy" id="1303590"/>
    <lineage>
        <taxon>Bacteria</taxon>
        <taxon>Bacillati</taxon>
        <taxon>Bacillota</taxon>
        <taxon>Bacilli</taxon>
        <taxon>Lactobacillales</taxon>
        <taxon>Lactobacillaceae</taxon>
        <taxon>Bombilactobacillus</taxon>
    </lineage>
</organism>